<evidence type="ECO:0000256" key="9">
    <source>
        <dbReference type="HAMAP-Rule" id="MF_00183"/>
    </source>
</evidence>
<accession>A0A0Q9YKG6</accession>
<dbReference type="PANTHER" id="PTHR30525:SF0">
    <property type="entry name" value="1-DEOXY-D-XYLULOSE 5-PHOSPHATE REDUCTOISOMERASE, CHLOROPLASTIC"/>
    <property type="match status" value="1"/>
</dbReference>
<feature type="binding site" evidence="9">
    <location>
        <position position="183"/>
    </location>
    <ligand>
        <name>1-deoxy-D-xylulose 5-phosphate</name>
        <dbReference type="ChEBI" id="CHEBI:57792"/>
    </ligand>
</feature>
<dbReference type="InterPro" id="IPR036291">
    <property type="entry name" value="NAD(P)-bd_dom_sf"/>
</dbReference>
<dbReference type="Gene3D" id="3.40.50.720">
    <property type="entry name" value="NAD(P)-binding Rossmann-like Domain"/>
    <property type="match status" value="1"/>
</dbReference>
<keyword evidence="9" id="KW-0460">Magnesium</keyword>
<dbReference type="OrthoDB" id="9806546at2"/>
<feature type="binding site" evidence="9">
    <location>
        <position position="15"/>
    </location>
    <ligand>
        <name>NADPH</name>
        <dbReference type="ChEBI" id="CHEBI:57783"/>
    </ligand>
</feature>
<dbReference type="GO" id="GO:0030145">
    <property type="term" value="F:manganese ion binding"/>
    <property type="evidence" value="ECO:0007669"/>
    <property type="project" value="TreeGrafter"/>
</dbReference>
<feature type="binding site" evidence="9">
    <location>
        <position position="225"/>
    </location>
    <ligand>
        <name>1-deoxy-D-xylulose 5-phosphate</name>
        <dbReference type="ChEBI" id="CHEBI:57792"/>
    </ligand>
</feature>
<dbReference type="HAMAP" id="MF_00183">
    <property type="entry name" value="DXP_reductoisom"/>
    <property type="match status" value="1"/>
</dbReference>
<dbReference type="PIRSF" id="PIRSF006205">
    <property type="entry name" value="Dxp_reductismrs"/>
    <property type="match status" value="1"/>
</dbReference>
<evidence type="ECO:0000259" key="10">
    <source>
        <dbReference type="Pfam" id="PF02670"/>
    </source>
</evidence>
<dbReference type="SUPFAM" id="SSF51735">
    <property type="entry name" value="NAD(P)-binding Rossmann-fold domains"/>
    <property type="match status" value="1"/>
</dbReference>
<reference evidence="14" key="2">
    <citation type="journal article" date="2016" name="Genome Announc.">
        <title>Draft Genome Sequences of Two Novel Amoeba-Resistant Intranuclear Bacteria, 'Candidatus Berkiella cookevillensis' and 'Candidatus Berkiella aquae'.</title>
        <authorList>
            <person name="Mehari Y.T."/>
            <person name="Arivett B.A."/>
            <person name="Farone A.L."/>
            <person name="Gunderson J.H."/>
            <person name="Farone M.B."/>
        </authorList>
    </citation>
    <scope>NUCLEOTIDE SEQUENCE</scope>
    <source>
        <strain evidence="14">HT99</strain>
    </source>
</reference>
<dbReference type="SUPFAM" id="SSF69055">
    <property type="entry name" value="1-deoxy-D-xylulose-5-phosphate reductoisomerase, C-terminal domain"/>
    <property type="match status" value="1"/>
</dbReference>
<dbReference type="Proteomes" id="UP000051497">
    <property type="component" value="Unassembled WGS sequence"/>
</dbReference>
<dbReference type="GO" id="GO:0051484">
    <property type="term" value="P:isopentenyl diphosphate biosynthetic process, methylerythritol 4-phosphate pathway involved in terpenoid biosynthetic process"/>
    <property type="evidence" value="ECO:0007669"/>
    <property type="project" value="UniProtKB-ARBA"/>
</dbReference>
<evidence type="ECO:0000259" key="11">
    <source>
        <dbReference type="Pfam" id="PF08436"/>
    </source>
</evidence>
<gene>
    <name evidence="9 13" type="primary">dxr</name>
    <name evidence="14" type="synonym">ispC</name>
    <name evidence="14" type="ORF">HT99x_006915</name>
    <name evidence="13" type="ORF">HT99x_01730</name>
</gene>
<feature type="binding site" evidence="9">
    <location>
        <position position="228"/>
    </location>
    <ligand>
        <name>Mn(2+)</name>
        <dbReference type="ChEBI" id="CHEBI:29035"/>
    </ligand>
</feature>
<feature type="binding site" evidence="9">
    <location>
        <position position="154"/>
    </location>
    <ligand>
        <name>Mn(2+)</name>
        <dbReference type="ChEBI" id="CHEBI:29035"/>
    </ligand>
</feature>
<evidence type="ECO:0000256" key="8">
    <source>
        <dbReference type="ARBA" id="ARBA00048543"/>
    </source>
</evidence>
<evidence type="ECO:0000313" key="13">
    <source>
        <dbReference type="EMBL" id="KRG21174.1"/>
    </source>
</evidence>
<comment type="function">
    <text evidence="9">Catalyzes the NADPH-dependent rearrangement and reduction of 1-deoxy-D-xylulose-5-phosphate (DXP) to 2-C-methyl-D-erythritol 4-phosphate (MEP).</text>
</comment>
<dbReference type="GO" id="GO:0070402">
    <property type="term" value="F:NADPH binding"/>
    <property type="evidence" value="ECO:0007669"/>
    <property type="project" value="InterPro"/>
</dbReference>
<feature type="binding site" evidence="9">
    <location>
        <position position="14"/>
    </location>
    <ligand>
        <name>NADPH</name>
        <dbReference type="ChEBI" id="CHEBI:57783"/>
    </ligand>
</feature>
<protein>
    <recommendedName>
        <fullName evidence="9">1-deoxy-D-xylulose 5-phosphate reductoisomerase</fullName>
        <shortName evidence="9">DXP reductoisomerase</shortName>
        <ecNumber evidence="9">1.1.1.267</ecNumber>
    </recommendedName>
    <alternativeName>
        <fullName evidence="9">1-deoxyxylulose-5-phosphate reductoisomerase</fullName>
    </alternativeName>
    <alternativeName>
        <fullName evidence="9">2-C-methyl-D-erythritol 4-phosphate synthase</fullName>
    </alternativeName>
</protein>
<dbReference type="InterPro" id="IPR003821">
    <property type="entry name" value="DXP_reductoisomerase"/>
</dbReference>
<comment type="similarity">
    <text evidence="2 9">Belongs to the DXR family.</text>
</comment>
<keyword evidence="5 9" id="KW-0560">Oxidoreductase</keyword>
<dbReference type="GO" id="GO:0030604">
    <property type="term" value="F:1-deoxy-D-xylulose-5-phosphate reductoisomerase activity"/>
    <property type="evidence" value="ECO:0007669"/>
    <property type="project" value="UniProtKB-UniRule"/>
</dbReference>
<evidence type="ECO:0000256" key="2">
    <source>
        <dbReference type="ARBA" id="ARBA00006825"/>
    </source>
</evidence>
<keyword evidence="6 9" id="KW-0464">Manganese</keyword>
<feature type="binding site" evidence="9">
    <location>
        <position position="154"/>
    </location>
    <ligand>
        <name>1-deoxy-D-xylulose 5-phosphate</name>
        <dbReference type="ChEBI" id="CHEBI:57792"/>
    </ligand>
</feature>
<feature type="binding site" evidence="9">
    <location>
        <position position="126"/>
    </location>
    <ligand>
        <name>NADPH</name>
        <dbReference type="ChEBI" id="CHEBI:57783"/>
    </ligand>
</feature>
<dbReference type="InterPro" id="IPR013644">
    <property type="entry name" value="DXP_reductoisomerase_C"/>
</dbReference>
<dbReference type="UniPathway" id="UPA00056">
    <property type="reaction ID" value="UER00092"/>
</dbReference>
<comment type="pathway">
    <text evidence="1 9">Isoprenoid biosynthesis; isopentenyl diphosphate biosynthesis via DXP pathway; isopentenyl diphosphate from 1-deoxy-D-xylulose 5-phosphate: step 1/6.</text>
</comment>
<evidence type="ECO:0000256" key="7">
    <source>
        <dbReference type="ARBA" id="ARBA00023229"/>
    </source>
</evidence>
<feature type="binding site" evidence="9">
    <location>
        <position position="206"/>
    </location>
    <ligand>
        <name>1-deoxy-D-xylulose 5-phosphate</name>
        <dbReference type="ChEBI" id="CHEBI:57792"/>
    </ligand>
</feature>
<keyword evidence="3 9" id="KW-0479">Metal-binding</keyword>
<dbReference type="SUPFAM" id="SSF55347">
    <property type="entry name" value="Glyceraldehyde-3-phosphate dehydrogenase-like, C-terminal domain"/>
    <property type="match status" value="1"/>
</dbReference>
<feature type="domain" description="1-deoxy-D-xylulose 5-phosphate reductoisomerase C-terminal" evidence="11">
    <location>
        <begin position="148"/>
        <end position="236"/>
    </location>
</feature>
<keyword evidence="7 9" id="KW-0414">Isoprene biosynthesis</keyword>
<dbReference type="Pfam" id="PF02670">
    <property type="entry name" value="DXP_reductoisom"/>
    <property type="match status" value="1"/>
</dbReference>
<comment type="caution">
    <text evidence="13">The sequence shown here is derived from an EMBL/GenBank/DDBJ whole genome shotgun (WGS) entry which is preliminary data.</text>
</comment>
<feature type="binding site" evidence="9">
    <location>
        <position position="128"/>
    </location>
    <ligand>
        <name>NADPH</name>
        <dbReference type="ChEBI" id="CHEBI:57783"/>
    </ligand>
</feature>
<feature type="binding site" evidence="9">
    <location>
        <position position="127"/>
    </location>
    <ligand>
        <name>1-deoxy-D-xylulose 5-phosphate</name>
        <dbReference type="ChEBI" id="CHEBI:57792"/>
    </ligand>
</feature>
<reference evidence="14" key="3">
    <citation type="submission" date="2021-06" db="EMBL/GenBank/DDBJ databases">
        <title>Genomic Description and Analysis of Intracellular Bacteria, Candidatus Berkiella cookevillensis and Candidatus Berkiella aquae.</title>
        <authorList>
            <person name="Kidane D.T."/>
            <person name="Mehari Y.T."/>
            <person name="Rice F.C."/>
            <person name="Arivett B.A."/>
            <person name="Farone A.L."/>
            <person name="Berk S.G."/>
            <person name="Farone M.B."/>
        </authorList>
    </citation>
    <scope>NUCLEOTIDE SEQUENCE</scope>
    <source>
        <strain evidence="14">HT99</strain>
    </source>
</reference>
<evidence type="ECO:0000256" key="1">
    <source>
        <dbReference type="ARBA" id="ARBA00005094"/>
    </source>
</evidence>
<dbReference type="NCBIfam" id="NF003938">
    <property type="entry name" value="PRK05447.1-1"/>
    <property type="match status" value="1"/>
</dbReference>
<dbReference type="FunFam" id="3.40.50.720:FF:000045">
    <property type="entry name" value="1-deoxy-D-xylulose 5-phosphate reductoisomerase"/>
    <property type="match status" value="1"/>
</dbReference>
<dbReference type="PATRIC" id="fig|1590043.3.peg.1766"/>
<evidence type="ECO:0000259" key="12">
    <source>
        <dbReference type="Pfam" id="PF13288"/>
    </source>
</evidence>
<dbReference type="InterPro" id="IPR026877">
    <property type="entry name" value="DXPR_C"/>
</dbReference>
<dbReference type="InterPro" id="IPR036169">
    <property type="entry name" value="DXPR_C_sf"/>
</dbReference>
<feature type="binding site" evidence="9">
    <location>
        <position position="228"/>
    </location>
    <ligand>
        <name>1-deoxy-D-xylulose 5-phosphate</name>
        <dbReference type="ChEBI" id="CHEBI:57792"/>
    </ligand>
</feature>
<dbReference type="NCBIfam" id="NF009114">
    <property type="entry name" value="PRK12464.1"/>
    <property type="match status" value="1"/>
</dbReference>
<dbReference type="InterPro" id="IPR013512">
    <property type="entry name" value="DXP_reductoisomerase_N"/>
</dbReference>
<feature type="binding site" evidence="9">
    <location>
        <position position="152"/>
    </location>
    <ligand>
        <name>Mn(2+)</name>
        <dbReference type="ChEBI" id="CHEBI:29035"/>
    </ligand>
</feature>
<dbReference type="Pfam" id="PF13288">
    <property type="entry name" value="DXPR_C"/>
    <property type="match status" value="1"/>
</dbReference>
<evidence type="ECO:0000256" key="4">
    <source>
        <dbReference type="ARBA" id="ARBA00022857"/>
    </source>
</evidence>
<dbReference type="EMBL" id="LKAJ02000001">
    <property type="protein sequence ID" value="MCS5711158.1"/>
    <property type="molecule type" value="Genomic_DNA"/>
</dbReference>
<dbReference type="GO" id="GO:0016853">
    <property type="term" value="F:isomerase activity"/>
    <property type="evidence" value="ECO:0007669"/>
    <property type="project" value="UniProtKB-KW"/>
</dbReference>
<comment type="cofactor">
    <cofactor evidence="9">
        <name>Mg(2+)</name>
        <dbReference type="ChEBI" id="CHEBI:18420"/>
    </cofactor>
    <cofactor evidence="9">
        <name>Mn(2+)</name>
        <dbReference type="ChEBI" id="CHEBI:29035"/>
    </cofactor>
</comment>
<dbReference type="RefSeq" id="WP_075066355.1">
    <property type="nucleotide sequence ID" value="NZ_LKAJ02000001.1"/>
</dbReference>
<proteinExistence type="inferred from homology"/>
<name>A0A0Q9YKG6_9GAMM</name>
<dbReference type="NCBIfam" id="TIGR00243">
    <property type="entry name" value="Dxr"/>
    <property type="match status" value="1"/>
</dbReference>
<evidence type="ECO:0000256" key="3">
    <source>
        <dbReference type="ARBA" id="ARBA00022723"/>
    </source>
</evidence>
<sequence length="394" mass="42329">MKPSGICILGSTGSIGQNTLAVIALHPERFKVIALTAHNSVDTLYEQCCIFKPAFAVLMEPQAAKNLQSKLTQQGISTKVLCGLQDLCEVVSLPEVDKVVAAIVGAAGLLPTLNAIKAGKQILLANKEALIMAGDLFLATASRTGATLLPVDSEHNALFQCMPPGYQTGSRPQGVSRLILTASGGPFLKTAKSAFKEITPEMACQHPNWKMGKKITVDCATLMNKGLEVIEASKLFCFNHDEIDVVVHPQSVIHSLVEYHDGSQLAQLGTPDMRIPIANCLAWPERIASGATRLSLTQVAELTFLPPDVDKFKCLSLAYNALCLGKAAPTVLNASNEVAVQSFLQQQMCFSQIPSIIETVLQTFYDLAANSLEEILLADKLARERTFDLIQAGA</sequence>
<keyword evidence="13" id="KW-0413">Isomerase</keyword>
<evidence type="ECO:0000313" key="15">
    <source>
        <dbReference type="Proteomes" id="UP000051497"/>
    </source>
</evidence>
<feature type="binding site" evidence="9">
    <location>
        <position position="212"/>
    </location>
    <ligand>
        <name>NADPH</name>
        <dbReference type="ChEBI" id="CHEBI:57783"/>
    </ligand>
</feature>
<dbReference type="EC" id="1.1.1.267" evidence="9"/>
<evidence type="ECO:0000256" key="5">
    <source>
        <dbReference type="ARBA" id="ARBA00023002"/>
    </source>
</evidence>
<comment type="catalytic activity">
    <reaction evidence="8">
        <text>2-C-methyl-D-erythritol 4-phosphate + NADP(+) = 1-deoxy-D-xylulose 5-phosphate + NADPH + H(+)</text>
        <dbReference type="Rhea" id="RHEA:13717"/>
        <dbReference type="ChEBI" id="CHEBI:15378"/>
        <dbReference type="ChEBI" id="CHEBI:57783"/>
        <dbReference type="ChEBI" id="CHEBI:57792"/>
        <dbReference type="ChEBI" id="CHEBI:58262"/>
        <dbReference type="ChEBI" id="CHEBI:58349"/>
        <dbReference type="EC" id="1.1.1.267"/>
    </reaction>
    <physiologicalReaction direction="right-to-left" evidence="8">
        <dbReference type="Rhea" id="RHEA:13719"/>
    </physiologicalReaction>
</comment>
<organism evidence="13">
    <name type="scientific">Candidatus Berkiella aquae</name>
    <dbReference type="NCBI Taxonomy" id="295108"/>
    <lineage>
        <taxon>Bacteria</taxon>
        <taxon>Pseudomonadati</taxon>
        <taxon>Pseudomonadota</taxon>
        <taxon>Gammaproteobacteria</taxon>
        <taxon>Candidatus Berkiellales</taxon>
        <taxon>Candidatus Berkiellaceae</taxon>
        <taxon>Candidatus Berkiella</taxon>
    </lineage>
</organism>
<feature type="domain" description="1-deoxy-D-xylulose 5-phosphate reductoisomerase N-terminal" evidence="10">
    <location>
        <begin position="6"/>
        <end position="134"/>
    </location>
</feature>
<dbReference type="PANTHER" id="PTHR30525">
    <property type="entry name" value="1-DEOXY-D-XYLULOSE 5-PHOSPHATE REDUCTOISOMERASE"/>
    <property type="match status" value="1"/>
</dbReference>
<feature type="binding site" evidence="9">
    <location>
        <position position="12"/>
    </location>
    <ligand>
        <name>NADPH</name>
        <dbReference type="ChEBI" id="CHEBI:57783"/>
    </ligand>
</feature>
<reference evidence="13" key="1">
    <citation type="submission" date="2015-09" db="EMBL/GenBank/DDBJ databases">
        <title>Draft Genome Sequences of Two Novel Amoeba-resistant Intranuclear Bacteria, Candidatus Berkiella cookevillensis and Candidatus Berkiella aquae.</title>
        <authorList>
            <person name="Mehari Y.T."/>
            <person name="Arivett B.A."/>
            <person name="Farone A.L."/>
            <person name="Gunderson J.H."/>
            <person name="Farone M.B."/>
        </authorList>
    </citation>
    <scope>NUCLEOTIDE SEQUENCE [LARGE SCALE GENOMIC DNA]</scope>
    <source>
        <strain evidence="13">HT99</strain>
    </source>
</reference>
<keyword evidence="4 9" id="KW-0521">NADP</keyword>
<evidence type="ECO:0000256" key="6">
    <source>
        <dbReference type="ARBA" id="ARBA00023211"/>
    </source>
</evidence>
<feature type="binding site" evidence="9">
    <location>
        <position position="224"/>
    </location>
    <ligand>
        <name>1-deoxy-D-xylulose 5-phosphate</name>
        <dbReference type="ChEBI" id="CHEBI:57792"/>
    </ligand>
</feature>
<dbReference type="AlphaFoldDB" id="A0A0Q9YKG6"/>
<dbReference type="Pfam" id="PF08436">
    <property type="entry name" value="DXP_redisom_C"/>
    <property type="match status" value="1"/>
</dbReference>
<feature type="binding site" evidence="9">
    <location>
        <position position="13"/>
    </location>
    <ligand>
        <name>NADPH</name>
        <dbReference type="ChEBI" id="CHEBI:57783"/>
    </ligand>
</feature>
<feature type="domain" description="DXP reductoisomerase C-terminal" evidence="12">
    <location>
        <begin position="268"/>
        <end position="384"/>
    </location>
</feature>
<dbReference type="EMBL" id="LKAJ01000006">
    <property type="protein sequence ID" value="KRG21174.1"/>
    <property type="molecule type" value="Genomic_DNA"/>
</dbReference>
<feature type="binding site" evidence="9">
    <location>
        <position position="153"/>
    </location>
    <ligand>
        <name>1-deoxy-D-xylulose 5-phosphate</name>
        <dbReference type="ChEBI" id="CHEBI:57792"/>
    </ligand>
</feature>
<dbReference type="STRING" id="295108.HT99x_01730"/>
<evidence type="ECO:0000313" key="14">
    <source>
        <dbReference type="EMBL" id="MCS5711158.1"/>
    </source>
</evidence>
<dbReference type="Gene3D" id="1.10.1740.10">
    <property type="match status" value="1"/>
</dbReference>
<keyword evidence="15" id="KW-1185">Reference proteome</keyword>
<comment type="caution">
    <text evidence="9">Lacks conserved residue(s) required for the propagation of feature annotation.</text>
</comment>